<reference evidence="8" key="1">
    <citation type="journal article" date="2019" name="Int. J. Syst. Evol. Microbiol.">
        <title>The Global Catalogue of Microorganisms (GCM) 10K type strain sequencing project: providing services to taxonomists for standard genome sequencing and annotation.</title>
        <authorList>
            <consortium name="The Broad Institute Genomics Platform"/>
            <consortium name="The Broad Institute Genome Sequencing Center for Infectious Disease"/>
            <person name="Wu L."/>
            <person name="Ma J."/>
        </authorList>
    </citation>
    <scope>NUCLEOTIDE SEQUENCE [LARGE SCALE GENOMIC DNA]</scope>
    <source>
        <strain evidence="8">NBRC 110044</strain>
    </source>
</reference>
<accession>A0ABQ5YIH3</accession>
<evidence type="ECO:0008006" key="9">
    <source>
        <dbReference type="Google" id="ProtNLM"/>
    </source>
</evidence>
<organism evidence="7 8">
    <name type="scientific">Chitinimonas prasina</name>
    <dbReference type="NCBI Taxonomy" id="1434937"/>
    <lineage>
        <taxon>Bacteria</taxon>
        <taxon>Pseudomonadati</taxon>
        <taxon>Pseudomonadota</taxon>
        <taxon>Betaproteobacteria</taxon>
        <taxon>Neisseriales</taxon>
        <taxon>Chitinibacteraceae</taxon>
        <taxon>Chitinimonas</taxon>
    </lineage>
</organism>
<dbReference type="Pfam" id="PF03055">
    <property type="entry name" value="RPE65"/>
    <property type="match status" value="1"/>
</dbReference>
<gene>
    <name evidence="7" type="ORF">GCM10007907_36010</name>
</gene>
<feature type="signal peptide" evidence="6">
    <location>
        <begin position="1"/>
        <end position="25"/>
    </location>
</feature>
<proteinExistence type="inferred from homology"/>
<dbReference type="Proteomes" id="UP001156706">
    <property type="component" value="Unassembled WGS sequence"/>
</dbReference>
<keyword evidence="6" id="KW-0732">Signal</keyword>
<keyword evidence="5" id="KW-0408">Iron</keyword>
<name>A0ABQ5YIH3_9NEIS</name>
<dbReference type="EMBL" id="BSOG01000005">
    <property type="protein sequence ID" value="GLR14811.1"/>
    <property type="molecule type" value="Genomic_DNA"/>
</dbReference>
<dbReference type="PANTHER" id="PTHR10543:SF89">
    <property type="entry name" value="CAROTENOID 9,10(9',10')-CLEAVAGE DIOXYGENASE 1"/>
    <property type="match status" value="1"/>
</dbReference>
<evidence type="ECO:0000256" key="1">
    <source>
        <dbReference type="ARBA" id="ARBA00001954"/>
    </source>
</evidence>
<evidence type="ECO:0000256" key="2">
    <source>
        <dbReference type="ARBA" id="ARBA00006787"/>
    </source>
</evidence>
<evidence type="ECO:0000313" key="7">
    <source>
        <dbReference type="EMBL" id="GLR14811.1"/>
    </source>
</evidence>
<comment type="caution">
    <text evidence="7">The sequence shown here is derived from an EMBL/GenBank/DDBJ whole genome shotgun (WGS) entry which is preliminary data.</text>
</comment>
<sequence>MQRRDFLLKSLASGLAACLPASALAGTDTYQAYRAGLARHPRLAMLAGTQNEMLAGEASISGSWPQDLAGVFYRNGPARLERGGERYEHWFDGDGMVHAWRMANGRVSHLGRMVRTHKYREEAAADQLLYPGFGTAIARRPVGNNDSVNAANTSALPHAGKLYAMWEGGSATELDPQTLATRGLKTWRNDLTALPFSAHPKVEPDGTLWNIGAVPGVNKLVLWHIRPDGNLARVQLLNVADLALVHDFVVTERHIVLLLPPFSLNRAPGISYLAMHQWQGQRAMRVLVIDKADLTLKYTLEMPARMVFHFGNAFDDGDSIRLDATLYQDDQVLQEMAAAMRGVVWDKGVPSVTSQLTLDLRRGQVREERLLDASEFPRVADAVVGRRHRALFTLIEDKQHGMGMGGVARIDLDGGKIDRFAFGPDWVVEEHIPVARPDGRGLWLVGPALDLRRRQTVLNVFDAANLAQGPLAQARLPYAAPLCFHGNFLST</sequence>
<evidence type="ECO:0000256" key="6">
    <source>
        <dbReference type="SAM" id="SignalP"/>
    </source>
</evidence>
<evidence type="ECO:0000256" key="4">
    <source>
        <dbReference type="ARBA" id="ARBA00023002"/>
    </source>
</evidence>
<dbReference type="InterPro" id="IPR004294">
    <property type="entry name" value="Carotenoid_Oase"/>
</dbReference>
<comment type="cofactor">
    <cofactor evidence="1">
        <name>Fe(2+)</name>
        <dbReference type="ChEBI" id="CHEBI:29033"/>
    </cofactor>
</comment>
<keyword evidence="3" id="KW-0479">Metal-binding</keyword>
<feature type="chain" id="PRO_5045201137" description="Dioxygenase" evidence="6">
    <location>
        <begin position="26"/>
        <end position="491"/>
    </location>
</feature>
<keyword evidence="8" id="KW-1185">Reference proteome</keyword>
<comment type="similarity">
    <text evidence="2">Belongs to the carotenoid oxygenase family.</text>
</comment>
<evidence type="ECO:0000256" key="3">
    <source>
        <dbReference type="ARBA" id="ARBA00022723"/>
    </source>
</evidence>
<dbReference type="PANTHER" id="PTHR10543">
    <property type="entry name" value="BETA-CAROTENE DIOXYGENASE"/>
    <property type="match status" value="1"/>
</dbReference>
<protein>
    <recommendedName>
        <fullName evidence="9">Dioxygenase</fullName>
    </recommendedName>
</protein>
<keyword evidence="4" id="KW-0560">Oxidoreductase</keyword>
<dbReference type="RefSeq" id="WP_284197878.1">
    <property type="nucleotide sequence ID" value="NZ_BSOG01000005.1"/>
</dbReference>
<evidence type="ECO:0000256" key="5">
    <source>
        <dbReference type="ARBA" id="ARBA00023004"/>
    </source>
</evidence>
<evidence type="ECO:0000313" key="8">
    <source>
        <dbReference type="Proteomes" id="UP001156706"/>
    </source>
</evidence>